<dbReference type="InterPro" id="IPR045229">
    <property type="entry name" value="TPP_enz"/>
</dbReference>
<dbReference type="SUPFAM" id="SSF52518">
    <property type="entry name" value="Thiamin diphosphate-binding fold (THDP-binding)"/>
    <property type="match status" value="2"/>
</dbReference>
<evidence type="ECO:0000313" key="10">
    <source>
        <dbReference type="Proteomes" id="UP001500908"/>
    </source>
</evidence>
<dbReference type="InterPro" id="IPR012000">
    <property type="entry name" value="Thiamin_PyroP_enz_cen_dom"/>
</dbReference>
<evidence type="ECO:0000259" key="6">
    <source>
        <dbReference type="Pfam" id="PF00205"/>
    </source>
</evidence>
<evidence type="ECO:0000259" key="8">
    <source>
        <dbReference type="Pfam" id="PF02776"/>
    </source>
</evidence>
<gene>
    <name evidence="9" type="ORF">GCM10022402_19950</name>
</gene>
<dbReference type="InterPro" id="IPR011766">
    <property type="entry name" value="TPP_enzyme_TPP-bd"/>
</dbReference>
<feature type="domain" description="Thiamine pyrophosphate enzyme TPP-binding" evidence="7">
    <location>
        <begin position="424"/>
        <end position="568"/>
    </location>
</feature>
<dbReference type="PANTHER" id="PTHR18968">
    <property type="entry name" value="THIAMINE PYROPHOSPHATE ENZYMES"/>
    <property type="match status" value="1"/>
</dbReference>
<dbReference type="Pfam" id="PF02776">
    <property type="entry name" value="TPP_enzyme_N"/>
    <property type="match status" value="1"/>
</dbReference>
<reference evidence="10" key="1">
    <citation type="journal article" date="2019" name="Int. J. Syst. Evol. Microbiol.">
        <title>The Global Catalogue of Microorganisms (GCM) 10K type strain sequencing project: providing services to taxonomists for standard genome sequencing and annotation.</title>
        <authorList>
            <consortium name="The Broad Institute Genomics Platform"/>
            <consortium name="The Broad Institute Genome Sequencing Center for Infectious Disease"/>
            <person name="Wu L."/>
            <person name="Ma J."/>
        </authorList>
    </citation>
    <scope>NUCLEOTIDE SEQUENCE [LARGE SCALE GENOMIC DNA]</scope>
    <source>
        <strain evidence="10">JCM 17137</strain>
    </source>
</reference>
<dbReference type="SUPFAM" id="SSF52467">
    <property type="entry name" value="DHS-like NAD/FAD-binding domain"/>
    <property type="match status" value="1"/>
</dbReference>
<protein>
    <submittedName>
        <fullName evidence="9">Thiamine pyrophosphate-binding protein</fullName>
    </submittedName>
</protein>
<accession>A0ABP7FJD7</accession>
<evidence type="ECO:0000256" key="3">
    <source>
        <dbReference type="ARBA" id="ARBA00023052"/>
    </source>
</evidence>
<dbReference type="CDD" id="cd02002">
    <property type="entry name" value="TPP_BFDC"/>
    <property type="match status" value="1"/>
</dbReference>
<dbReference type="Gene3D" id="3.40.50.1220">
    <property type="entry name" value="TPP-binding domain"/>
    <property type="match status" value="1"/>
</dbReference>
<dbReference type="Pfam" id="PF02775">
    <property type="entry name" value="TPP_enzyme_C"/>
    <property type="match status" value="1"/>
</dbReference>
<evidence type="ECO:0000256" key="1">
    <source>
        <dbReference type="ARBA" id="ARBA00001964"/>
    </source>
</evidence>
<evidence type="ECO:0000256" key="5">
    <source>
        <dbReference type="SAM" id="MobiDB-lite"/>
    </source>
</evidence>
<name>A0ABP7FJD7_9ACTN</name>
<dbReference type="InterPro" id="IPR029061">
    <property type="entry name" value="THDP-binding"/>
</dbReference>
<comment type="caution">
    <text evidence="9">The sequence shown here is derived from an EMBL/GenBank/DDBJ whole genome shotgun (WGS) entry which is preliminary data.</text>
</comment>
<evidence type="ECO:0000256" key="2">
    <source>
        <dbReference type="ARBA" id="ARBA00007812"/>
    </source>
</evidence>
<dbReference type="PANTHER" id="PTHR18968:SF13">
    <property type="entry name" value="ACETOLACTATE SYNTHASE CATALYTIC SUBUNIT, MITOCHONDRIAL"/>
    <property type="match status" value="1"/>
</dbReference>
<keyword evidence="3 4" id="KW-0786">Thiamine pyrophosphate</keyword>
<comment type="similarity">
    <text evidence="2 4">Belongs to the TPP enzyme family.</text>
</comment>
<dbReference type="InterPro" id="IPR029035">
    <property type="entry name" value="DHS-like_NAD/FAD-binding_dom"/>
</dbReference>
<sequence length="586" mass="63792">MSTSSIPRQPATAEPVTETTGHRRLLEQLRADGVRYLFGNPGSSEEGLLDEIARFPDIDYVLGLQEATLVSSADGYAQATHSPSVALLHSGVGLGNAIGSIYHAMQRHTPMVILAGEAGVAYEPLDAHMSADLVGMARPVTKYATRAVHPTSVLRLLRRCRKIAATPPQGPVLLVLPQDVLDQPNDEPVVPTVVPDTRVVPQREQVREAAQLLAGAQSPVIVVGDGVATSEALPELVDFAETWGAPVYSSMSSELNFPWNHPLNAGLMGHMFGETSGAAVAEADAVLVCGTYLFPDVFPLVTSPFRPDAQIVHIDLDASAIAKNHPVTMGLASDPRLTLRELTTRVREVATDADRAAAQRRTEQIRQRRENERQTKLTQDRQARQEVPLRMSAVAEQLAELLPDDTVIFDEALTHSPELTRWLPPHTPGDFFQTPGGTLGIGIPGAVGAKLAHPERTVVGFTGDGGAMFTFQALWTAAHHRIDVKLVVCHNASYRLLKENLVDYRMDRGEHNPTAQFPWFFDLSAPRVDFVDIAAGLGVSARRVTTFEEIRPALGAMLDHDGPFLVEVHLEREVNQTPEVQEVKQP</sequence>
<dbReference type="RefSeq" id="WP_344970007.1">
    <property type="nucleotide sequence ID" value="NZ_BAABDD010000007.1"/>
</dbReference>
<dbReference type="Pfam" id="PF00205">
    <property type="entry name" value="TPP_enzyme_M"/>
    <property type="match status" value="1"/>
</dbReference>
<comment type="cofactor">
    <cofactor evidence="1">
        <name>thiamine diphosphate</name>
        <dbReference type="ChEBI" id="CHEBI:58937"/>
    </cofactor>
</comment>
<keyword evidence="10" id="KW-1185">Reference proteome</keyword>
<dbReference type="Gene3D" id="3.40.50.970">
    <property type="match status" value="2"/>
</dbReference>
<dbReference type="InterPro" id="IPR000399">
    <property type="entry name" value="TPP-bd_CS"/>
</dbReference>
<dbReference type="Proteomes" id="UP001500908">
    <property type="component" value="Unassembled WGS sequence"/>
</dbReference>
<dbReference type="EMBL" id="BAABDD010000007">
    <property type="protein sequence ID" value="GAA3740192.1"/>
    <property type="molecule type" value="Genomic_DNA"/>
</dbReference>
<dbReference type="PROSITE" id="PS00187">
    <property type="entry name" value="TPP_ENZYMES"/>
    <property type="match status" value="1"/>
</dbReference>
<dbReference type="InterPro" id="IPR012001">
    <property type="entry name" value="Thiamin_PyroP_enz_TPP-bd_dom"/>
</dbReference>
<feature type="domain" description="Thiamine pyrophosphate enzyme N-terminal TPP-binding" evidence="8">
    <location>
        <begin position="20"/>
        <end position="124"/>
    </location>
</feature>
<feature type="domain" description="Thiamine pyrophosphate enzyme central" evidence="6">
    <location>
        <begin position="206"/>
        <end position="342"/>
    </location>
</feature>
<organism evidence="9 10">
    <name type="scientific">Salinactinospora qingdaonensis</name>
    <dbReference type="NCBI Taxonomy" id="702744"/>
    <lineage>
        <taxon>Bacteria</taxon>
        <taxon>Bacillati</taxon>
        <taxon>Actinomycetota</taxon>
        <taxon>Actinomycetes</taxon>
        <taxon>Streptosporangiales</taxon>
        <taxon>Nocardiopsidaceae</taxon>
        <taxon>Salinactinospora</taxon>
    </lineage>
</organism>
<feature type="region of interest" description="Disordered" evidence="5">
    <location>
        <begin position="1"/>
        <end position="21"/>
    </location>
</feature>
<proteinExistence type="inferred from homology"/>
<dbReference type="CDD" id="cd07035">
    <property type="entry name" value="TPP_PYR_POX_like"/>
    <property type="match status" value="1"/>
</dbReference>
<evidence type="ECO:0000256" key="4">
    <source>
        <dbReference type="RuleBase" id="RU362132"/>
    </source>
</evidence>
<evidence type="ECO:0000259" key="7">
    <source>
        <dbReference type="Pfam" id="PF02775"/>
    </source>
</evidence>
<feature type="region of interest" description="Disordered" evidence="5">
    <location>
        <begin position="352"/>
        <end position="384"/>
    </location>
</feature>
<evidence type="ECO:0000313" key="9">
    <source>
        <dbReference type="EMBL" id="GAA3740192.1"/>
    </source>
</evidence>